<accession>A0A5J5AXC4</accession>
<evidence type="ECO:0000256" key="4">
    <source>
        <dbReference type="ARBA" id="ARBA00017057"/>
    </source>
</evidence>
<evidence type="ECO:0000256" key="7">
    <source>
        <dbReference type="ARBA" id="ARBA00022737"/>
    </source>
</evidence>
<comment type="similarity">
    <text evidence="2 12">Belongs to the mitochondrial carrier (TC 2.A.29) family.</text>
</comment>
<evidence type="ECO:0000313" key="14">
    <source>
        <dbReference type="EMBL" id="KAA8534107.1"/>
    </source>
</evidence>
<dbReference type="AlphaFoldDB" id="A0A5J5AXC4"/>
<feature type="transmembrane region" description="Helical" evidence="13">
    <location>
        <begin position="250"/>
        <end position="274"/>
    </location>
</feature>
<dbReference type="Gene3D" id="1.50.40.10">
    <property type="entry name" value="Mitochondrial carrier domain"/>
    <property type="match status" value="1"/>
</dbReference>
<evidence type="ECO:0000256" key="9">
    <source>
        <dbReference type="ARBA" id="ARBA00022989"/>
    </source>
</evidence>
<evidence type="ECO:0000256" key="13">
    <source>
        <dbReference type="SAM" id="Phobius"/>
    </source>
</evidence>
<keyword evidence="6 11" id="KW-0812">Transmembrane</keyword>
<sequence length="508" mass="56737">MKLQSTPKSWESDSERHQHIEITSLQPKRFDQWTRRSWWRNHCSADHLSTPNCTFSLDSKKEKGKLGTIEQICQVVKQEGWDRLYGGLMPSLVGTAASQGVYYYFYQIFRNKAETAAFERKRKMIGDGSVGMFSSLVVAALSGCVNVLLTIPIWVVVTRMQTHTKKSRHSHTQSIAPEESILAAIEPPPYGTSHAIQEVYGEAGVWGFWKGVFPTLIMVSNPSIQFMLYETLLKKLKKRRASSKKGNDGITALEIFLLGALAKLGATVVTYPLLVVKSRLQAKQVTGGDKRHHYKGTFDAILKMIRYEGFYGFYKGMSTKIVQSVLAAAVLFMVKEELVKGARWGHSVPNSTEAKPTNSVVSGKEGGTLANTNNSANKNPKKANLLDHHSIKHILDESVNEIVISRGYIENLIIYTKEKNAILFTYPPTGSFNSTGLVVFSKLPRFSDMYTLTISSADPNSISAKEPVEFTKSVTQWFTKDGVLVEGLFWKDVDGLINDYAKESKKGK</sequence>
<evidence type="ECO:0000313" key="15">
    <source>
        <dbReference type="Proteomes" id="UP000325577"/>
    </source>
</evidence>
<dbReference type="Pfam" id="PF06703">
    <property type="entry name" value="SPC25"/>
    <property type="match status" value="1"/>
</dbReference>
<evidence type="ECO:0000256" key="12">
    <source>
        <dbReference type="RuleBase" id="RU000488"/>
    </source>
</evidence>
<dbReference type="Proteomes" id="UP000325577">
    <property type="component" value="Linkage Group LG18"/>
</dbReference>
<organism evidence="14 15">
    <name type="scientific">Nyssa sinensis</name>
    <dbReference type="NCBI Taxonomy" id="561372"/>
    <lineage>
        <taxon>Eukaryota</taxon>
        <taxon>Viridiplantae</taxon>
        <taxon>Streptophyta</taxon>
        <taxon>Embryophyta</taxon>
        <taxon>Tracheophyta</taxon>
        <taxon>Spermatophyta</taxon>
        <taxon>Magnoliopsida</taxon>
        <taxon>eudicotyledons</taxon>
        <taxon>Gunneridae</taxon>
        <taxon>Pentapetalae</taxon>
        <taxon>asterids</taxon>
        <taxon>Cornales</taxon>
        <taxon>Nyssaceae</taxon>
        <taxon>Nyssa</taxon>
    </lineage>
</organism>
<comment type="similarity">
    <text evidence="3">Belongs to the SPCS2 family.</text>
</comment>
<keyword evidence="15" id="KW-1185">Reference proteome</keyword>
<feature type="transmembrane region" description="Helical" evidence="13">
    <location>
        <begin position="130"/>
        <end position="157"/>
    </location>
</feature>
<dbReference type="PROSITE" id="PS50920">
    <property type="entry name" value="SOLCAR"/>
    <property type="match status" value="2"/>
</dbReference>
<comment type="subcellular location">
    <subcellularLocation>
        <location evidence="1">Endoplasmic reticulum membrane</location>
        <topology evidence="1">Multi-pass membrane protein</topology>
    </subcellularLocation>
</comment>
<dbReference type="InterPro" id="IPR044712">
    <property type="entry name" value="SLC25A32-like"/>
</dbReference>
<dbReference type="OrthoDB" id="2019556at2759"/>
<dbReference type="EMBL" id="CM018041">
    <property type="protein sequence ID" value="KAA8534107.1"/>
    <property type="molecule type" value="Genomic_DNA"/>
</dbReference>
<dbReference type="InterPro" id="IPR009582">
    <property type="entry name" value="Spc2/SPCS2"/>
</dbReference>
<evidence type="ECO:0000256" key="6">
    <source>
        <dbReference type="ARBA" id="ARBA00022692"/>
    </source>
</evidence>
<name>A0A5J5AXC4_9ASTE</name>
<keyword evidence="5 12" id="KW-0813">Transport</keyword>
<evidence type="ECO:0000256" key="8">
    <source>
        <dbReference type="ARBA" id="ARBA00022824"/>
    </source>
</evidence>
<evidence type="ECO:0000256" key="5">
    <source>
        <dbReference type="ARBA" id="ARBA00022448"/>
    </source>
</evidence>
<keyword evidence="8" id="KW-0256">Endoplasmic reticulum</keyword>
<evidence type="ECO:0000256" key="2">
    <source>
        <dbReference type="ARBA" id="ARBA00006375"/>
    </source>
</evidence>
<feature type="repeat" description="Solcar" evidence="11">
    <location>
        <begin position="130"/>
        <end position="235"/>
    </location>
</feature>
<dbReference type="Pfam" id="PF00153">
    <property type="entry name" value="Mito_carr"/>
    <property type="match status" value="3"/>
</dbReference>
<dbReference type="InterPro" id="IPR018108">
    <property type="entry name" value="MCP_transmembrane"/>
</dbReference>
<feature type="repeat" description="Solcar" evidence="11">
    <location>
        <begin position="250"/>
        <end position="341"/>
    </location>
</feature>
<keyword evidence="10 11" id="KW-0472">Membrane</keyword>
<dbReference type="PANTHER" id="PTHR45683">
    <property type="entry name" value="MITOCHONDRIAL NICOTINAMIDE ADENINE DINUCLEOTIDE TRANSPORTER 1-RELATED-RELATED"/>
    <property type="match status" value="1"/>
</dbReference>
<reference evidence="14 15" key="1">
    <citation type="submission" date="2019-09" db="EMBL/GenBank/DDBJ databases">
        <title>A chromosome-level genome assembly of the Chinese tupelo Nyssa sinensis.</title>
        <authorList>
            <person name="Yang X."/>
            <person name="Kang M."/>
            <person name="Yang Y."/>
            <person name="Xiong H."/>
            <person name="Wang M."/>
            <person name="Zhang Z."/>
            <person name="Wang Z."/>
            <person name="Wu H."/>
            <person name="Ma T."/>
            <person name="Liu J."/>
            <person name="Xi Z."/>
        </authorList>
    </citation>
    <scope>NUCLEOTIDE SEQUENCE [LARGE SCALE GENOMIC DNA]</scope>
    <source>
        <strain evidence="14">J267</strain>
        <tissue evidence="14">Leaf</tissue>
    </source>
</reference>
<evidence type="ECO:0000256" key="1">
    <source>
        <dbReference type="ARBA" id="ARBA00004477"/>
    </source>
</evidence>
<dbReference type="SUPFAM" id="SSF103506">
    <property type="entry name" value="Mitochondrial carrier"/>
    <property type="match status" value="1"/>
</dbReference>
<gene>
    <name evidence="14" type="ORF">F0562_031700</name>
</gene>
<dbReference type="GO" id="GO:0006465">
    <property type="term" value="P:signal peptide processing"/>
    <property type="evidence" value="ECO:0007669"/>
    <property type="project" value="InterPro"/>
</dbReference>
<dbReference type="GO" id="GO:0055085">
    <property type="term" value="P:transmembrane transport"/>
    <property type="evidence" value="ECO:0007669"/>
    <property type="project" value="InterPro"/>
</dbReference>
<proteinExistence type="inferred from homology"/>
<evidence type="ECO:0000256" key="10">
    <source>
        <dbReference type="ARBA" id="ARBA00023136"/>
    </source>
</evidence>
<keyword evidence="7" id="KW-0677">Repeat</keyword>
<protein>
    <recommendedName>
        <fullName evidence="4">Signal peptidase complex subunit 2</fullName>
    </recommendedName>
</protein>
<evidence type="ECO:0000256" key="3">
    <source>
        <dbReference type="ARBA" id="ARBA00007324"/>
    </source>
</evidence>
<dbReference type="GO" id="GO:0005787">
    <property type="term" value="C:signal peptidase complex"/>
    <property type="evidence" value="ECO:0007669"/>
    <property type="project" value="InterPro"/>
</dbReference>
<evidence type="ECO:0000256" key="11">
    <source>
        <dbReference type="PROSITE-ProRule" id="PRU00282"/>
    </source>
</evidence>
<dbReference type="InterPro" id="IPR023395">
    <property type="entry name" value="MCP_dom_sf"/>
</dbReference>
<keyword evidence="9 13" id="KW-1133">Transmembrane helix</keyword>
<dbReference type="GO" id="GO:0006862">
    <property type="term" value="P:nucleotide transport"/>
    <property type="evidence" value="ECO:0007669"/>
    <property type="project" value="InterPro"/>
</dbReference>